<dbReference type="Proteomes" id="UP001165960">
    <property type="component" value="Unassembled WGS sequence"/>
</dbReference>
<name>A0ACC2T1S6_9FUNG</name>
<gene>
    <name evidence="1" type="ORF">DSO57_1027010</name>
</gene>
<organism evidence="1 2">
    <name type="scientific">Entomophthora muscae</name>
    <dbReference type="NCBI Taxonomy" id="34485"/>
    <lineage>
        <taxon>Eukaryota</taxon>
        <taxon>Fungi</taxon>
        <taxon>Fungi incertae sedis</taxon>
        <taxon>Zoopagomycota</taxon>
        <taxon>Entomophthoromycotina</taxon>
        <taxon>Entomophthoromycetes</taxon>
        <taxon>Entomophthorales</taxon>
        <taxon>Entomophthoraceae</taxon>
        <taxon>Entomophthora</taxon>
    </lineage>
</organism>
<accession>A0ACC2T1S6</accession>
<comment type="caution">
    <text evidence="1">The sequence shown here is derived from an EMBL/GenBank/DDBJ whole genome shotgun (WGS) entry which is preliminary data.</text>
</comment>
<protein>
    <submittedName>
        <fullName evidence="1">Uncharacterized protein</fullName>
    </submittedName>
</protein>
<evidence type="ECO:0000313" key="2">
    <source>
        <dbReference type="Proteomes" id="UP001165960"/>
    </source>
</evidence>
<evidence type="ECO:0000313" key="1">
    <source>
        <dbReference type="EMBL" id="KAJ9068599.1"/>
    </source>
</evidence>
<proteinExistence type="predicted"/>
<keyword evidence="2" id="KW-1185">Reference proteome</keyword>
<sequence length="535" mass="60445">MEIMLQVFVWVNLVLAKVHRFNWDITEKEISPDKFTIRSIVINGQLPGPPINAIVGDQIIVKVNNKLTRGFTIHWHGIKQLGNVKMDGVPHITQLPISPGQSYTYDFKADVAGTFWYHAHSGMDSEQAYGALIVKDTEDTWQSIVDFDSVYSYDEERTLLLTEWWHETPEEVRKKLISLPFSGVDGANSHLINGRCLDSEEGPYTLNVKAGKKYRLRLIGATGLSMFRFRIKGHRFTVIEVEGTLVKPVEVDHIDVNSGERYSVILHADQPIDSYVGSISTPLERMETNNGVFVLKYKGAATPTNFTREALSNSRNRFIESQLISSKWYDTHKSPHYYKPPLSVDKEIFISTHLASNNGLPVHTMNEVMPASYSGVLWNTILDGSYKPSNQSYDVKVGQNVQIVIEDLVYSGRSCRVHPWHLHGHSFHVVAHGQGFYNPSTDQAIIDRALQSRPSPILRDTFSLYTTDMKTESNFQGRKTPGDLGPMSNGPAKNYKPCGWYALRFKADNPGSWLLHCHITHHVIMGMVTVINVHP</sequence>
<dbReference type="EMBL" id="QTSX02003712">
    <property type="protein sequence ID" value="KAJ9068599.1"/>
    <property type="molecule type" value="Genomic_DNA"/>
</dbReference>
<reference evidence="1" key="1">
    <citation type="submission" date="2022-04" db="EMBL/GenBank/DDBJ databases">
        <title>Genome of the entomopathogenic fungus Entomophthora muscae.</title>
        <authorList>
            <person name="Elya C."/>
            <person name="Lovett B.R."/>
            <person name="Lee E."/>
            <person name="Macias A.M."/>
            <person name="Hajek A.E."/>
            <person name="De Bivort B.L."/>
            <person name="Kasson M.T."/>
            <person name="De Fine Licht H.H."/>
            <person name="Stajich J.E."/>
        </authorList>
    </citation>
    <scope>NUCLEOTIDE SEQUENCE</scope>
    <source>
        <strain evidence="1">Berkeley</strain>
    </source>
</reference>